<evidence type="ECO:0000313" key="1">
    <source>
        <dbReference type="EMBL" id="VDO73084.1"/>
    </source>
</evidence>
<reference evidence="1 2" key="1">
    <citation type="submission" date="2018-11" db="EMBL/GenBank/DDBJ databases">
        <authorList>
            <consortium name="Pathogen Informatics"/>
        </authorList>
    </citation>
    <scope>NUCLEOTIDE SEQUENCE [LARGE SCALE GENOMIC DNA]</scope>
</reference>
<sequence length="105" mass="11429">MGQPFFAHVKAARSPASLTAMKMEAQMDFMKNRRDVLRCGIAHHAACCKGLPMGNIDRATKLLPKQLTCYQCFTADKSLGVKESVIGDFACVNFSAPHPSGGRLE</sequence>
<dbReference type="WBParaSite" id="HPBE_0000764001-mRNA-1">
    <property type="protein sequence ID" value="HPBE_0000764001-mRNA-1"/>
    <property type="gene ID" value="HPBE_0000764001"/>
</dbReference>
<reference evidence="3" key="2">
    <citation type="submission" date="2019-09" db="UniProtKB">
        <authorList>
            <consortium name="WormBaseParasite"/>
        </authorList>
    </citation>
    <scope>IDENTIFICATION</scope>
</reference>
<dbReference type="Proteomes" id="UP000050761">
    <property type="component" value="Unassembled WGS sequence"/>
</dbReference>
<proteinExistence type="predicted"/>
<evidence type="ECO:0000313" key="3">
    <source>
        <dbReference type="WBParaSite" id="HPBE_0000764001-mRNA-1"/>
    </source>
</evidence>
<organism evidence="2 3">
    <name type="scientific">Heligmosomoides polygyrus</name>
    <name type="common">Parasitic roundworm</name>
    <dbReference type="NCBI Taxonomy" id="6339"/>
    <lineage>
        <taxon>Eukaryota</taxon>
        <taxon>Metazoa</taxon>
        <taxon>Ecdysozoa</taxon>
        <taxon>Nematoda</taxon>
        <taxon>Chromadorea</taxon>
        <taxon>Rhabditida</taxon>
        <taxon>Rhabditina</taxon>
        <taxon>Rhabditomorpha</taxon>
        <taxon>Strongyloidea</taxon>
        <taxon>Heligmosomidae</taxon>
        <taxon>Heligmosomoides</taxon>
    </lineage>
</organism>
<accession>A0A183FKH1</accession>
<evidence type="ECO:0000313" key="2">
    <source>
        <dbReference type="Proteomes" id="UP000050761"/>
    </source>
</evidence>
<gene>
    <name evidence="1" type="ORF">HPBE_LOCUS7641</name>
</gene>
<name>A0A183FKH1_HELPZ</name>
<dbReference type="EMBL" id="UZAH01025942">
    <property type="protein sequence ID" value="VDO73084.1"/>
    <property type="molecule type" value="Genomic_DNA"/>
</dbReference>
<protein>
    <submittedName>
        <fullName evidence="3">Proline dipeptidase</fullName>
    </submittedName>
</protein>
<dbReference type="AlphaFoldDB" id="A0A183FKH1"/>
<keyword evidence="2" id="KW-1185">Reference proteome</keyword>
<accession>A0A3P7YMZ2</accession>